<dbReference type="Proteomes" id="UP000031390">
    <property type="component" value="Unassembled WGS sequence"/>
</dbReference>
<dbReference type="EMBL" id="JUFZ01000043">
    <property type="protein sequence ID" value="KIC08612.1"/>
    <property type="molecule type" value="Genomic_DNA"/>
</dbReference>
<proteinExistence type="predicted"/>
<organism evidence="1 2">
    <name type="scientific">Morococcus cerebrosus</name>
    <dbReference type="NCBI Taxonomy" id="1056807"/>
    <lineage>
        <taxon>Bacteria</taxon>
        <taxon>Pseudomonadati</taxon>
        <taxon>Pseudomonadota</taxon>
        <taxon>Betaproteobacteria</taxon>
        <taxon>Neisseriales</taxon>
        <taxon>Neisseriaceae</taxon>
        <taxon>Morococcus</taxon>
    </lineage>
</organism>
<reference evidence="1 2" key="1">
    <citation type="submission" date="2014-12" db="EMBL/GenBank/DDBJ databases">
        <title>Genome sequence of Morococcus cerebrosus.</title>
        <authorList>
            <person name="Shin S.-K."/>
            <person name="Yi H."/>
        </authorList>
    </citation>
    <scope>NUCLEOTIDE SEQUENCE [LARGE SCALE GENOMIC DNA]</scope>
    <source>
        <strain evidence="1 2">CIP 81.93</strain>
    </source>
</reference>
<evidence type="ECO:0000313" key="1">
    <source>
        <dbReference type="EMBL" id="KIC08612.1"/>
    </source>
</evidence>
<comment type="caution">
    <text evidence="1">The sequence shown here is derived from an EMBL/GenBank/DDBJ whole genome shotgun (WGS) entry which is preliminary data.</text>
</comment>
<sequence>MCLQCSKRSSENEVSEGSQVSAKLKRSFNEVKSSLHVENAVQANLRFAALSLSLSHGERGLGCRLLLRFRQFLTLVEAVLSKVAL</sequence>
<dbReference type="PATRIC" id="fig|1056807.3.peg.1087"/>
<dbReference type="AlphaFoldDB" id="A0A0C1H388"/>
<name>A0A0C1H388_9NEIS</name>
<accession>A0A0C1H388</accession>
<evidence type="ECO:0000313" key="2">
    <source>
        <dbReference type="Proteomes" id="UP000031390"/>
    </source>
</evidence>
<gene>
    <name evidence="1" type="ORF">MCC93_11240</name>
</gene>
<protein>
    <submittedName>
        <fullName evidence="1">Uncharacterized protein</fullName>
    </submittedName>
</protein>